<organism evidence="2">
    <name type="scientific">Cyberlindnera fabianii</name>
    <name type="common">Yeast</name>
    <name type="synonym">Hansenula fabianii</name>
    <dbReference type="NCBI Taxonomy" id="36022"/>
    <lineage>
        <taxon>Eukaryota</taxon>
        <taxon>Fungi</taxon>
        <taxon>Dikarya</taxon>
        <taxon>Ascomycota</taxon>
        <taxon>Saccharomycotina</taxon>
        <taxon>Saccharomycetes</taxon>
        <taxon>Phaffomycetales</taxon>
        <taxon>Phaffomycetaceae</taxon>
        <taxon>Cyberlindnera</taxon>
    </lineage>
</organism>
<protein>
    <submittedName>
        <fullName evidence="2">CYFA0S11e04192g1_1</fullName>
    </submittedName>
    <submittedName>
        <fullName evidence="3">Protein AIM2</fullName>
    </submittedName>
</protein>
<evidence type="ECO:0000259" key="1">
    <source>
        <dbReference type="Pfam" id="PF01738"/>
    </source>
</evidence>
<accession>A0A061B8V6</accession>
<dbReference type="InterPro" id="IPR029058">
    <property type="entry name" value="AB_hydrolase_fold"/>
</dbReference>
<proteinExistence type="predicted"/>
<dbReference type="AlphaFoldDB" id="A0A061B8V6"/>
<evidence type="ECO:0000313" key="4">
    <source>
        <dbReference type="Proteomes" id="UP000189513"/>
    </source>
</evidence>
<dbReference type="OMA" id="PGKCCFE"/>
<reference evidence="4" key="2">
    <citation type="journal article" date="2017" name="Genome Announc.">
        <title>Genome sequences of Cyberlindnera fabianii 65, Pichia kudriavzevii 129, and Saccharomyces cerevisiae 131 isolated from fermented masau fruits in Zimbabwe.</title>
        <authorList>
            <person name="van Rijswijck I.M.H."/>
            <person name="Derks M.F.L."/>
            <person name="Abee T."/>
            <person name="de Ridder D."/>
            <person name="Smid E.J."/>
        </authorList>
    </citation>
    <scope>NUCLEOTIDE SEQUENCE [LARGE SCALE GENOMIC DNA]</scope>
    <source>
        <strain evidence="4">65</strain>
    </source>
</reference>
<dbReference type="EMBL" id="MPUK01000005">
    <property type="protein sequence ID" value="ONH67181.1"/>
    <property type="molecule type" value="Genomic_DNA"/>
</dbReference>
<dbReference type="Pfam" id="PF01738">
    <property type="entry name" value="DLH"/>
    <property type="match status" value="1"/>
</dbReference>
<dbReference type="STRING" id="36022.A0A061B8V6"/>
<reference evidence="2" key="1">
    <citation type="journal article" date="2014" name="Genome Announc.">
        <title>Genome sequence of the yeast Cyberlindnera fabianii (Hansenula fabianii).</title>
        <authorList>
            <person name="Freel K.C."/>
            <person name="Sarilar V."/>
            <person name="Neuveglise C."/>
            <person name="Devillers H."/>
            <person name="Friedrich A."/>
            <person name="Schacherer J."/>
        </authorList>
    </citation>
    <scope>NUCLEOTIDE SEQUENCE</scope>
    <source>
        <strain evidence="2">YJS4271</strain>
    </source>
</reference>
<dbReference type="Proteomes" id="UP000189513">
    <property type="component" value="Unassembled WGS sequence"/>
</dbReference>
<dbReference type="InterPro" id="IPR002925">
    <property type="entry name" value="Dienelactn_hydro"/>
</dbReference>
<evidence type="ECO:0000313" key="2">
    <source>
        <dbReference type="EMBL" id="CDR43330.1"/>
    </source>
</evidence>
<dbReference type="SUPFAM" id="SSF53474">
    <property type="entry name" value="alpha/beta-Hydrolases"/>
    <property type="match status" value="1"/>
</dbReference>
<dbReference type="OrthoDB" id="17560at2759"/>
<feature type="domain" description="Dienelactone hydrolase" evidence="1">
    <location>
        <begin position="35"/>
        <end position="236"/>
    </location>
</feature>
<dbReference type="PANTHER" id="PTHR17630">
    <property type="entry name" value="DIENELACTONE HYDROLASE"/>
    <property type="match status" value="1"/>
</dbReference>
<gene>
    <name evidence="3" type="ORF">BON22_2990</name>
    <name evidence="2" type="ORF">CYFA0S_11e04192g</name>
</gene>
<reference evidence="3" key="3">
    <citation type="submission" date="2017-01" db="EMBL/GenBank/DDBJ databases">
        <authorList>
            <person name="Mah S.A."/>
            <person name="Swanson W.J."/>
            <person name="Moy G.W."/>
            <person name="Vacquier V.D."/>
        </authorList>
    </citation>
    <scope>NUCLEOTIDE SEQUENCE [LARGE SCALE GENOMIC DNA]</scope>
    <source>
        <strain evidence="3">65</strain>
    </source>
</reference>
<dbReference type="VEuPathDB" id="FungiDB:BON22_2990"/>
<dbReference type="Gene3D" id="3.40.50.1820">
    <property type="entry name" value="alpha/beta hydrolase"/>
    <property type="match status" value="1"/>
</dbReference>
<evidence type="ECO:0000313" key="3">
    <source>
        <dbReference type="EMBL" id="ONH67181.1"/>
    </source>
</evidence>
<keyword evidence="4" id="KW-1185">Reference proteome</keyword>
<dbReference type="PANTHER" id="PTHR17630:SF44">
    <property type="entry name" value="PROTEIN AIM2"/>
    <property type="match status" value="1"/>
</dbReference>
<sequence length="238" mass="26030">MASNPPGACCLQGMRHEGEPAGKHEEIYGSSTYITGTKSDKIIVILTDIYGNRFNNVLLIADEFAKAGYYVLIPDILKGDDCTEKTDLSKWLPNHGPEVTSPIVEDFLAALKADIDYKFLGVVGYCYGAKYAIHQIAEGKYASAAAAAHPSFVTIEEVAAVKKPLLISAAETDSIFTTELRHQTEAKLQEIGARYQVDLFSGVTHGFAARGDISDPVVKYAKEKAFSDMVYWFNQFSA</sequence>
<name>A0A061B8V6_CYBFA</name>
<dbReference type="EMBL" id="LK052896">
    <property type="protein sequence ID" value="CDR43330.1"/>
    <property type="molecule type" value="Genomic_DNA"/>
</dbReference>
<dbReference type="GO" id="GO:0016787">
    <property type="term" value="F:hydrolase activity"/>
    <property type="evidence" value="ECO:0007669"/>
    <property type="project" value="InterPro"/>
</dbReference>